<dbReference type="InterPro" id="IPR000595">
    <property type="entry name" value="cNMP-bd_dom"/>
</dbReference>
<protein>
    <submittedName>
        <fullName evidence="6">Crp/Fnr family transcriptional regulator</fullName>
    </submittedName>
</protein>
<dbReference type="PROSITE" id="PS51063">
    <property type="entry name" value="HTH_CRP_2"/>
    <property type="match status" value="1"/>
</dbReference>
<keyword evidence="2" id="KW-0238">DNA-binding</keyword>
<dbReference type="Gene3D" id="1.10.10.10">
    <property type="entry name" value="Winged helix-like DNA-binding domain superfamily/Winged helix DNA-binding domain"/>
    <property type="match status" value="1"/>
</dbReference>
<dbReference type="Proteomes" id="UP001139450">
    <property type="component" value="Unassembled WGS sequence"/>
</dbReference>
<dbReference type="GO" id="GO:0005829">
    <property type="term" value="C:cytosol"/>
    <property type="evidence" value="ECO:0007669"/>
    <property type="project" value="TreeGrafter"/>
</dbReference>
<keyword evidence="3" id="KW-0804">Transcription</keyword>
<keyword evidence="1" id="KW-0805">Transcription regulation</keyword>
<feature type="domain" description="Cyclic nucleotide-binding" evidence="4">
    <location>
        <begin position="32"/>
        <end position="118"/>
    </location>
</feature>
<dbReference type="PROSITE" id="PS50042">
    <property type="entry name" value="CNMP_BINDING_3"/>
    <property type="match status" value="1"/>
</dbReference>
<gene>
    <name evidence="6" type="ORF">MUY27_17195</name>
</gene>
<dbReference type="AlphaFoldDB" id="A0A9X2BEJ2"/>
<reference evidence="6" key="1">
    <citation type="submission" date="2022-04" db="EMBL/GenBank/DDBJ databases">
        <title>Mucilaginibacter sp. RS28 isolated from freshwater.</title>
        <authorList>
            <person name="Ko S.-R."/>
        </authorList>
    </citation>
    <scope>NUCLEOTIDE SEQUENCE</scope>
    <source>
        <strain evidence="6">RS28</strain>
    </source>
</reference>
<dbReference type="GO" id="GO:0003677">
    <property type="term" value="F:DNA binding"/>
    <property type="evidence" value="ECO:0007669"/>
    <property type="project" value="UniProtKB-KW"/>
</dbReference>
<dbReference type="SMART" id="SM00100">
    <property type="entry name" value="cNMP"/>
    <property type="match status" value="1"/>
</dbReference>
<evidence type="ECO:0000259" key="5">
    <source>
        <dbReference type="PROSITE" id="PS51063"/>
    </source>
</evidence>
<dbReference type="PANTHER" id="PTHR24567:SF26">
    <property type="entry name" value="REGULATORY PROTEIN YEIL"/>
    <property type="match status" value="1"/>
</dbReference>
<sequence>MKKSSLPCDLNSCFLCQNCLPEWHPAIAANKKNFKVKKGEVIFREGDPVTGLYFVYQGNVKVFKRWGAEKELIIRFANKGAIFGHRGMGKDAHYPVSASALEDSIVCFIDMPFFDATLKVNSAFTYQLLMFFADELKESERKMRNLAHMSVKGRVAGALLALENQFGRTAEGFINVDLSRQDLASYAGATYETVFRMMNELIQSNLISVAGKSISITSKEGLQQLTSEESPA</sequence>
<dbReference type="InterPro" id="IPR018490">
    <property type="entry name" value="cNMP-bd_dom_sf"/>
</dbReference>
<dbReference type="Pfam" id="PF13545">
    <property type="entry name" value="HTH_Crp_2"/>
    <property type="match status" value="1"/>
</dbReference>
<organism evidence="6 7">
    <name type="scientific">Mucilaginibacter straminoryzae</name>
    <dbReference type="NCBI Taxonomy" id="2932774"/>
    <lineage>
        <taxon>Bacteria</taxon>
        <taxon>Pseudomonadati</taxon>
        <taxon>Bacteroidota</taxon>
        <taxon>Sphingobacteriia</taxon>
        <taxon>Sphingobacteriales</taxon>
        <taxon>Sphingobacteriaceae</taxon>
        <taxon>Mucilaginibacter</taxon>
    </lineage>
</organism>
<evidence type="ECO:0000256" key="3">
    <source>
        <dbReference type="ARBA" id="ARBA00023163"/>
    </source>
</evidence>
<dbReference type="PANTHER" id="PTHR24567">
    <property type="entry name" value="CRP FAMILY TRANSCRIPTIONAL REGULATORY PROTEIN"/>
    <property type="match status" value="1"/>
</dbReference>
<evidence type="ECO:0000313" key="6">
    <source>
        <dbReference type="EMBL" id="MCJ8211458.1"/>
    </source>
</evidence>
<dbReference type="InterPro" id="IPR036390">
    <property type="entry name" value="WH_DNA-bd_sf"/>
</dbReference>
<dbReference type="InterPro" id="IPR014710">
    <property type="entry name" value="RmlC-like_jellyroll"/>
</dbReference>
<dbReference type="CDD" id="cd00038">
    <property type="entry name" value="CAP_ED"/>
    <property type="match status" value="1"/>
</dbReference>
<dbReference type="EMBL" id="JALJEJ010000010">
    <property type="protein sequence ID" value="MCJ8211458.1"/>
    <property type="molecule type" value="Genomic_DNA"/>
</dbReference>
<name>A0A9X2BEJ2_9SPHI</name>
<dbReference type="RefSeq" id="WP_245132090.1">
    <property type="nucleotide sequence ID" value="NZ_JALJEJ010000010.1"/>
</dbReference>
<feature type="domain" description="HTH crp-type" evidence="5">
    <location>
        <begin position="149"/>
        <end position="220"/>
    </location>
</feature>
<dbReference type="SMART" id="SM00419">
    <property type="entry name" value="HTH_CRP"/>
    <property type="match status" value="1"/>
</dbReference>
<evidence type="ECO:0000259" key="4">
    <source>
        <dbReference type="PROSITE" id="PS50042"/>
    </source>
</evidence>
<dbReference type="CDD" id="cd00092">
    <property type="entry name" value="HTH_CRP"/>
    <property type="match status" value="1"/>
</dbReference>
<evidence type="ECO:0000256" key="2">
    <source>
        <dbReference type="ARBA" id="ARBA00023125"/>
    </source>
</evidence>
<evidence type="ECO:0000256" key="1">
    <source>
        <dbReference type="ARBA" id="ARBA00023015"/>
    </source>
</evidence>
<dbReference type="GO" id="GO:0003700">
    <property type="term" value="F:DNA-binding transcription factor activity"/>
    <property type="evidence" value="ECO:0007669"/>
    <property type="project" value="TreeGrafter"/>
</dbReference>
<accession>A0A9X2BEJ2</accession>
<proteinExistence type="predicted"/>
<evidence type="ECO:0000313" key="7">
    <source>
        <dbReference type="Proteomes" id="UP001139450"/>
    </source>
</evidence>
<comment type="caution">
    <text evidence="6">The sequence shown here is derived from an EMBL/GenBank/DDBJ whole genome shotgun (WGS) entry which is preliminary data.</text>
</comment>
<dbReference type="InterPro" id="IPR036388">
    <property type="entry name" value="WH-like_DNA-bd_sf"/>
</dbReference>
<dbReference type="InterPro" id="IPR050397">
    <property type="entry name" value="Env_Response_Regulators"/>
</dbReference>
<dbReference type="PRINTS" id="PR00034">
    <property type="entry name" value="HTHCRP"/>
</dbReference>
<dbReference type="SUPFAM" id="SSF51206">
    <property type="entry name" value="cAMP-binding domain-like"/>
    <property type="match status" value="1"/>
</dbReference>
<dbReference type="InterPro" id="IPR012318">
    <property type="entry name" value="HTH_CRP"/>
</dbReference>
<dbReference type="Pfam" id="PF00027">
    <property type="entry name" value="cNMP_binding"/>
    <property type="match status" value="1"/>
</dbReference>
<keyword evidence="7" id="KW-1185">Reference proteome</keyword>
<dbReference type="Gene3D" id="2.60.120.10">
    <property type="entry name" value="Jelly Rolls"/>
    <property type="match status" value="1"/>
</dbReference>
<dbReference type="SUPFAM" id="SSF46785">
    <property type="entry name" value="Winged helix' DNA-binding domain"/>
    <property type="match status" value="1"/>
</dbReference>